<sequence>MTVCSFFLQGRCRYGEKCWNEHPRGGGRSGGYPSSGNRPSPQSGNSRGGGGFGNRVWVNPSQRSSGRDYVQSSSFSKGGGSDWGRGGSAGGQDSKSSNFDFSTQNRFSSLSSQAYDSSSRGDDNDKHLEMIQKDMETWESSGQWPFSCYSVLKAPLSGFSDLSAEELRLEYYNSRAAGDLQNYAHSVQQLANQWRSRVQELKSMNSTTRVALIAELNNPSPQSMSAGFLSTTSSFGTGGFGAGRPDGSSGSGSFSFTSGSAGFGSAGGFGSGGAQGLLGSGSAGSSQPLAPFGSSGSGFGSSAPPSAPPSAASFSFTAPAASKALPSFAASASDFSFSAAGFGLPVAAPRAAGGDSFAQPVSVLSGAGAATGGTPDKLFTPQSELTPEELKEFSGKRFTLGQIPLRPPPADLLVV</sequence>
<dbReference type="PANTHER" id="PTHR46527">
    <property type="entry name" value="NUCLEOPORIN-LIKE PROTEIN 2"/>
    <property type="match status" value="1"/>
</dbReference>
<protein>
    <recommendedName>
        <fullName evidence="6">Nucleoporin NUP42</fullName>
    </recommendedName>
    <alternativeName>
        <fullName evidence="7">Nucleoporin-like protein 2</fullName>
    </alternativeName>
</protein>
<dbReference type="InterPro" id="IPR051767">
    <property type="entry name" value="Nucleoporin_NUP42"/>
</dbReference>
<feature type="domain" description="C3H1-type" evidence="10">
    <location>
        <begin position="1"/>
        <end position="25"/>
    </location>
</feature>
<evidence type="ECO:0000256" key="3">
    <source>
        <dbReference type="ARBA" id="ARBA00023132"/>
    </source>
</evidence>
<evidence type="ECO:0000313" key="11">
    <source>
        <dbReference type="EMBL" id="KAG7457433.1"/>
    </source>
</evidence>
<feature type="compositionally biased region" description="Gly residues" evidence="9">
    <location>
        <begin position="77"/>
        <end position="90"/>
    </location>
</feature>
<feature type="compositionally biased region" description="Low complexity" evidence="9">
    <location>
        <begin position="283"/>
        <end position="312"/>
    </location>
</feature>
<keyword evidence="8" id="KW-0862">Zinc</keyword>
<evidence type="ECO:0000256" key="2">
    <source>
        <dbReference type="ARBA" id="ARBA00004567"/>
    </source>
</evidence>
<dbReference type="PANTHER" id="PTHR46527:SF1">
    <property type="entry name" value="NUCLEOPORIN NUP42"/>
    <property type="match status" value="1"/>
</dbReference>
<keyword evidence="3" id="KW-0906">Nuclear pore complex</keyword>
<proteinExistence type="predicted"/>
<evidence type="ECO:0000259" key="10">
    <source>
        <dbReference type="PROSITE" id="PS50103"/>
    </source>
</evidence>
<feature type="compositionally biased region" description="Low complexity" evidence="9">
    <location>
        <begin position="31"/>
        <end position="45"/>
    </location>
</feature>
<evidence type="ECO:0000256" key="8">
    <source>
        <dbReference type="PROSITE-ProRule" id="PRU00723"/>
    </source>
</evidence>
<keyword evidence="8" id="KW-0479">Metal-binding</keyword>
<dbReference type="GO" id="GO:0031965">
    <property type="term" value="C:nuclear membrane"/>
    <property type="evidence" value="ECO:0007669"/>
    <property type="project" value="UniProtKB-SubCell"/>
</dbReference>
<keyword evidence="4" id="KW-0539">Nucleus</keyword>
<dbReference type="InterPro" id="IPR000571">
    <property type="entry name" value="Znf_CCCH"/>
</dbReference>
<dbReference type="AlphaFoldDB" id="A0A9D3PCS3"/>
<organism evidence="11 12">
    <name type="scientific">Megalops atlanticus</name>
    <name type="common">Tarpon</name>
    <name type="synonym">Clupea gigantea</name>
    <dbReference type="NCBI Taxonomy" id="7932"/>
    <lineage>
        <taxon>Eukaryota</taxon>
        <taxon>Metazoa</taxon>
        <taxon>Chordata</taxon>
        <taxon>Craniata</taxon>
        <taxon>Vertebrata</taxon>
        <taxon>Euteleostomi</taxon>
        <taxon>Actinopterygii</taxon>
        <taxon>Neopterygii</taxon>
        <taxon>Teleostei</taxon>
        <taxon>Elopiformes</taxon>
        <taxon>Megalopidae</taxon>
        <taxon>Megalops</taxon>
    </lineage>
</organism>
<keyword evidence="3" id="KW-0653">Protein transport</keyword>
<reference evidence="11" key="1">
    <citation type="submission" date="2021-01" db="EMBL/GenBank/DDBJ databases">
        <authorList>
            <person name="Zahm M."/>
            <person name="Roques C."/>
            <person name="Cabau C."/>
            <person name="Klopp C."/>
            <person name="Donnadieu C."/>
            <person name="Jouanno E."/>
            <person name="Lampietro C."/>
            <person name="Louis A."/>
            <person name="Herpin A."/>
            <person name="Echchiki A."/>
            <person name="Berthelot C."/>
            <person name="Parey E."/>
            <person name="Roest-Crollius H."/>
            <person name="Braasch I."/>
            <person name="Postlethwait J."/>
            <person name="Bobe J."/>
            <person name="Montfort J."/>
            <person name="Bouchez O."/>
            <person name="Begum T."/>
            <person name="Mejri S."/>
            <person name="Adams A."/>
            <person name="Chen W.-J."/>
            <person name="Guiguen Y."/>
        </authorList>
    </citation>
    <scope>NUCLEOTIDE SEQUENCE</scope>
    <source>
        <strain evidence="11">YG-15Mar2019-1</strain>
        <tissue evidence="11">Brain</tissue>
    </source>
</reference>
<name>A0A9D3PCS3_MEGAT</name>
<evidence type="ECO:0000256" key="7">
    <source>
        <dbReference type="ARBA" id="ARBA00042384"/>
    </source>
</evidence>
<gene>
    <name evidence="11" type="ORF">MATL_G00227140</name>
</gene>
<dbReference type="OrthoDB" id="20729at2759"/>
<dbReference type="PROSITE" id="PS50103">
    <property type="entry name" value="ZF_C3H1"/>
    <property type="match status" value="1"/>
</dbReference>
<keyword evidence="3" id="KW-0813">Transport</keyword>
<evidence type="ECO:0000256" key="1">
    <source>
        <dbReference type="ARBA" id="ARBA00004335"/>
    </source>
</evidence>
<feature type="compositionally biased region" description="Polar residues" evidence="9">
    <location>
        <begin position="59"/>
        <end position="75"/>
    </location>
</feature>
<dbReference type="SMART" id="SM00356">
    <property type="entry name" value="ZnF_C3H1"/>
    <property type="match status" value="1"/>
</dbReference>
<keyword evidence="8" id="KW-0863">Zinc-finger</keyword>
<keyword evidence="12" id="KW-1185">Reference proteome</keyword>
<evidence type="ECO:0000256" key="4">
    <source>
        <dbReference type="ARBA" id="ARBA00023242"/>
    </source>
</evidence>
<feature type="region of interest" description="Disordered" evidence="9">
    <location>
        <begin position="280"/>
        <end position="312"/>
    </location>
</feature>
<feature type="region of interest" description="Disordered" evidence="9">
    <location>
        <begin position="19"/>
        <end position="102"/>
    </location>
</feature>
<evidence type="ECO:0000313" key="12">
    <source>
        <dbReference type="Proteomes" id="UP001046870"/>
    </source>
</evidence>
<dbReference type="GO" id="GO:0008270">
    <property type="term" value="F:zinc ion binding"/>
    <property type="evidence" value="ECO:0007669"/>
    <property type="project" value="UniProtKB-KW"/>
</dbReference>
<comment type="function">
    <text evidence="5">Required for the export of mRNAs containing poly(A) tails from the nucleus into the cytoplasm.</text>
</comment>
<evidence type="ECO:0000256" key="5">
    <source>
        <dbReference type="ARBA" id="ARBA00037262"/>
    </source>
</evidence>
<keyword evidence="3" id="KW-0811">Translocation</keyword>
<evidence type="ECO:0000256" key="9">
    <source>
        <dbReference type="SAM" id="MobiDB-lite"/>
    </source>
</evidence>
<dbReference type="GO" id="GO:0005643">
    <property type="term" value="C:nuclear pore"/>
    <property type="evidence" value="ECO:0007669"/>
    <property type="project" value="UniProtKB-SubCell"/>
</dbReference>
<evidence type="ECO:0000256" key="6">
    <source>
        <dbReference type="ARBA" id="ARBA00039886"/>
    </source>
</evidence>
<feature type="compositionally biased region" description="Polar residues" evidence="9">
    <location>
        <begin position="93"/>
        <end position="102"/>
    </location>
</feature>
<comment type="subcellular location">
    <subcellularLocation>
        <location evidence="1">Nucleus membrane</location>
        <topology evidence="1">Peripheral membrane protein</topology>
        <orientation evidence="1">Cytoplasmic side</orientation>
    </subcellularLocation>
    <subcellularLocation>
        <location evidence="2">Nucleus</location>
        <location evidence="2">Nuclear pore complex</location>
    </subcellularLocation>
</comment>
<accession>A0A9D3PCS3</accession>
<comment type="caution">
    <text evidence="11">The sequence shown here is derived from an EMBL/GenBank/DDBJ whole genome shotgun (WGS) entry which is preliminary data.</text>
</comment>
<dbReference type="EMBL" id="JAFDVH010000021">
    <property type="protein sequence ID" value="KAG7457433.1"/>
    <property type="molecule type" value="Genomic_DNA"/>
</dbReference>
<keyword evidence="3" id="KW-0509">mRNA transport</keyword>
<feature type="zinc finger region" description="C3H1-type" evidence="8">
    <location>
        <begin position="1"/>
        <end position="25"/>
    </location>
</feature>
<dbReference type="Proteomes" id="UP001046870">
    <property type="component" value="Chromosome 21"/>
</dbReference>